<feature type="compositionally biased region" description="Polar residues" evidence="4">
    <location>
        <begin position="631"/>
        <end position="650"/>
    </location>
</feature>
<evidence type="ECO:0000256" key="3">
    <source>
        <dbReference type="PROSITE-ProRule" id="PRU00039"/>
    </source>
</evidence>
<evidence type="ECO:0000256" key="1">
    <source>
        <dbReference type="ARBA" id="ARBA00022737"/>
    </source>
</evidence>
<evidence type="ECO:0000256" key="4">
    <source>
        <dbReference type="SAM" id="MobiDB-lite"/>
    </source>
</evidence>
<feature type="compositionally biased region" description="Low complexity" evidence="4">
    <location>
        <begin position="323"/>
        <end position="333"/>
    </location>
</feature>
<dbReference type="CDD" id="cd19941">
    <property type="entry name" value="TIL"/>
    <property type="match status" value="1"/>
</dbReference>
<evidence type="ECO:0000256" key="2">
    <source>
        <dbReference type="ARBA" id="ARBA00023157"/>
    </source>
</evidence>
<dbReference type="EMBL" id="CAJOBD010000047">
    <property type="protein sequence ID" value="CAF3552409.1"/>
    <property type="molecule type" value="Genomic_DNA"/>
</dbReference>
<feature type="compositionally biased region" description="Low complexity" evidence="4">
    <location>
        <begin position="273"/>
        <end position="287"/>
    </location>
</feature>
<feature type="region of interest" description="Disordered" evidence="4">
    <location>
        <begin position="45"/>
        <end position="76"/>
    </location>
</feature>
<sequence length="2048" mass="218662">MVNNNITCIPDIFPCASIIGTLFTFSAVTTSEETTKFISSSFASIPSSTFPTPSTRSTPSSISQAFTEQTQKTSEHMTTTMICPLKEGMDSPQYINNPIIIGASSLTSPSKINPGSDGVDFNEKNSSVIIPFAPGTTPILASVAVPNKNTNVDKITVTITEPSGKTSVQRVSPGNTNKVDTFPITPLPENSKITVTFGTNNNQFPENVTISVIACYTPTTATMIVTSSSVPPTVSGSTPALAISSISTGMTGTTGTSIRPVASTSEHPKSPISSLQPSTTLQTTPLSRTETASTGIQTKESTRPSGTTPRSSIGTKGTEETTPHTATTERPSTGTLHTEEGSRPTGKTPGPSVGTQGTEETTRHTGRTEGPSTGTPHTVEGTRPTGRTPGPSAGTHGTEETTPHTATTERPSTGTLHTEEGTRPTGKTPGPSVGTHGTEETTRHTGRTEGPSTGTPHTVEGTRPTERTPGPSVGTHGTEETTRHTGRTEGPSSGTPHTVEGTRPTGRTPGPSVGTHGTEETTRHTGRTEGPSSGTPHTVEGTKPTERTPGPSVGTQGTEEATKRTTRTEGPWTETAHTGAPMSSVAKSEGPLSGSPHTGTPTSPAVRTEPTSSGTFRTGMTTGPAGKTEETSVGTVGSERTTIVSVGTEKTTSGARSSERSSTGTTRGESTAAASAGTERTPIATGTTGRTSVGIGLTVTTGLGTSGATMLSMSSGSTVRLVGTGSTTGIPAVSSGSPGTTVLGTRTASSTSSAPGSVGTTSFWTGVTGKGETSTVSGAASTFTGTTERIVTTITTPCYSEDIMYHDDVVLSIKQIETKLTMSRLSLRSDTTGVTFPNTQQPTLSVKLNHTLVSQIISIAVPNNRGATNVNQIELTFFGTDGQVLRNSLGAKWVVETTPGVTILEQLVPKVPVGAFEIKLINTTDGNTPRNVTLEVIGCVHAYYTTSSIQTSSTSLLTTKSTGISRTTLSTSTSTRAGTCAKVQTMNPNIGVIGNIFTYPSSLNANVNNLAPGRNGLDFPKTELRPNITILFNRVGSISFVQIPPESQSNVQQIFVEFFNPLGRLITSYTSSDNIPRLAKDLDVNDVLKVVVHLIATSDRQSPKNVTLDVVGCFFEVTPLSTTTISTYTTSEKCLITDGMTDVNILPNKNIVNSKDVSIGDRIRLTETSPGYTPTLTDDKVTITLTKDTSPIAIGEIIITAKNFLSATLSRKTKDENVWEPFATLTSNRTTFDNLYATELQFQFTRDTKSIKLGIIGCFPPSVTTISTSITTPYTKVSSTSTTLPCILSEWGPWSICSPECQPNRYQYRSRSVLNGTTCSKPLNESRSCDQTPCEQCTMTRENYIKQLEHAPPRDYFVGYLTNSTTAVHTNSSVYIGDILDRNTSIFVDNCTQLMCKSEGLTKQKIPCQDDCKYTSQREWSKCDALCGQPGNRTRKKSLIIKPSSTPNPLCVREIIETLPCVGDPCPCKKGINCTCDLTEWSEWSTCSLPCGGGQRERTRQYKTNSPDKCPPNNLREIQPCNIECCPVDGKYTPWSEWSPCTVECGSGIRKRSRTCTDPSPSCKGKSCEGPSIDTEVCNTKPCNETCTNGQIHSDCANECDTSCESLTCDNQCRKPDKCVPGCICPENKVIGPDGRCINRKDCPCRLSTVNATLVNGESNIRDPCKTYTCQDGCIITKDNNCTLCEWSPWTAFSDCSNTCNGTQSRFRTYDGPNCPDKRTEEDKQLCSSNCTIVCYVTNSNGSIVTYDVGDLIEETPCNRTVCRETGSVETQPIDGTDIDGQWNLWAPWSECSQTCNGTRTRYRLCTSPAPQCNGEICKKLPNTQINTVKVGNNSAVIEEVEHEKCNQLCFSTTTPVSTTITTPHEECLMSNGTNIITLPPQQIISNPTNSCEICACKHGVVSCSTICSENKQTCLSKQSQDKDNIYTWIPPQSGECCGTCNKTKVESKCRVEILKDEYIHAGTCKSMIPVGREQCTGGCDSQASNELTIEKTSYQLGNSTCRCCAPKETYTQTISMDCQAVDKQRYVVSATYTRIRSCECHACVGKR</sequence>
<dbReference type="InterPro" id="IPR051418">
    <property type="entry name" value="Spondin/Thrombospondin_T1"/>
</dbReference>
<feature type="compositionally biased region" description="Low complexity" evidence="4">
    <location>
        <begin position="651"/>
        <end position="681"/>
    </location>
</feature>
<feature type="compositionally biased region" description="Low complexity" evidence="4">
    <location>
        <begin position="45"/>
        <end position="63"/>
    </location>
</feature>
<feature type="compositionally biased region" description="Low complexity" evidence="4">
    <location>
        <begin position="246"/>
        <end position="258"/>
    </location>
</feature>
<evidence type="ECO:0000313" key="7">
    <source>
        <dbReference type="Proteomes" id="UP000663836"/>
    </source>
</evidence>
<accession>A0A818KJ50</accession>
<keyword evidence="1" id="KW-0677">Repeat</keyword>
<dbReference type="Gene3D" id="2.20.100.10">
    <property type="entry name" value="Thrombospondin type-1 (TSP1) repeat"/>
    <property type="match status" value="5"/>
</dbReference>
<dbReference type="Pfam" id="PF01826">
    <property type="entry name" value="TIL"/>
    <property type="match status" value="1"/>
</dbReference>
<keyword evidence="2" id="KW-1015">Disulfide bond</keyword>
<reference evidence="6" key="1">
    <citation type="submission" date="2021-02" db="EMBL/GenBank/DDBJ databases">
        <authorList>
            <person name="Nowell W R."/>
        </authorList>
    </citation>
    <scope>NUCLEOTIDE SEQUENCE</scope>
</reference>
<feature type="compositionally biased region" description="Low complexity" evidence="4">
    <location>
        <begin position="303"/>
        <end position="316"/>
    </location>
</feature>
<dbReference type="InterPro" id="IPR036383">
    <property type="entry name" value="TSP1_rpt_sf"/>
</dbReference>
<feature type="compositionally biased region" description="Polar residues" evidence="4">
    <location>
        <begin position="64"/>
        <end position="76"/>
    </location>
</feature>
<dbReference type="InterPro" id="IPR002919">
    <property type="entry name" value="TIL_dom"/>
</dbReference>
<dbReference type="Pfam" id="PF00090">
    <property type="entry name" value="TSP_1"/>
    <property type="match status" value="6"/>
</dbReference>
<proteinExistence type="predicted"/>
<dbReference type="FunFam" id="2.20.100.10:FF:000007">
    <property type="entry name" value="Thrombospondin 1"/>
    <property type="match status" value="1"/>
</dbReference>
<dbReference type="PROSITE" id="PS50092">
    <property type="entry name" value="TSP1"/>
    <property type="match status" value="6"/>
</dbReference>
<evidence type="ECO:0000313" key="6">
    <source>
        <dbReference type="EMBL" id="CAF3552409.1"/>
    </source>
</evidence>
<comment type="caution">
    <text evidence="6">The sequence shown here is derived from an EMBL/GenBank/DDBJ whole genome shotgun (WGS) entry which is preliminary data.</text>
</comment>
<feature type="domain" description="CTCK" evidence="5">
    <location>
        <begin position="1941"/>
        <end position="2045"/>
    </location>
</feature>
<feature type="region of interest" description="Disordered" evidence="4">
    <location>
        <begin position="246"/>
        <end position="695"/>
    </location>
</feature>
<protein>
    <recommendedName>
        <fullName evidence="5">CTCK domain-containing protein</fullName>
    </recommendedName>
</protein>
<name>A0A818KJ50_9BILA</name>
<dbReference type="PANTHER" id="PTHR11311">
    <property type="entry name" value="SPONDIN"/>
    <property type="match status" value="1"/>
</dbReference>
<feature type="compositionally biased region" description="Basic and acidic residues" evidence="4">
    <location>
        <begin position="517"/>
        <end position="527"/>
    </location>
</feature>
<dbReference type="InterPro" id="IPR036084">
    <property type="entry name" value="Ser_inhib-like_sf"/>
</dbReference>
<dbReference type="Proteomes" id="UP000663836">
    <property type="component" value="Unassembled WGS sequence"/>
</dbReference>
<evidence type="ECO:0000259" key="5">
    <source>
        <dbReference type="PROSITE" id="PS01225"/>
    </source>
</evidence>
<feature type="compositionally biased region" description="Polar residues" evidence="4">
    <location>
        <begin position="288"/>
        <end position="299"/>
    </location>
</feature>
<dbReference type="PROSITE" id="PS01225">
    <property type="entry name" value="CTCK_2"/>
    <property type="match status" value="1"/>
</dbReference>
<organism evidence="6 7">
    <name type="scientific">Rotaria sordida</name>
    <dbReference type="NCBI Taxonomy" id="392033"/>
    <lineage>
        <taxon>Eukaryota</taxon>
        <taxon>Metazoa</taxon>
        <taxon>Spiralia</taxon>
        <taxon>Gnathifera</taxon>
        <taxon>Rotifera</taxon>
        <taxon>Eurotatoria</taxon>
        <taxon>Bdelloidea</taxon>
        <taxon>Philodinida</taxon>
        <taxon>Philodinidae</taxon>
        <taxon>Rotaria</taxon>
    </lineage>
</organism>
<feature type="compositionally biased region" description="Polar residues" evidence="4">
    <location>
        <begin position="595"/>
        <end position="621"/>
    </location>
</feature>
<comment type="caution">
    <text evidence="3">Lacks conserved residue(s) required for the propagation of feature annotation.</text>
</comment>
<gene>
    <name evidence="6" type="ORF">JBS370_LOCUS1417</name>
</gene>
<dbReference type="SMART" id="SM00041">
    <property type="entry name" value="CT"/>
    <property type="match status" value="1"/>
</dbReference>
<dbReference type="SUPFAM" id="SSF57567">
    <property type="entry name" value="Serine protease inhibitors"/>
    <property type="match status" value="1"/>
</dbReference>
<dbReference type="InterPro" id="IPR006207">
    <property type="entry name" value="Cys_knot_C"/>
</dbReference>
<feature type="compositionally biased region" description="Basic and acidic residues" evidence="4">
    <location>
        <begin position="437"/>
        <end position="447"/>
    </location>
</feature>
<dbReference type="SUPFAM" id="SSF82895">
    <property type="entry name" value="TSP-1 type 1 repeat"/>
    <property type="match status" value="5"/>
</dbReference>
<dbReference type="Gene3D" id="2.10.25.10">
    <property type="entry name" value="Laminin"/>
    <property type="match status" value="1"/>
</dbReference>
<dbReference type="SMART" id="SM00209">
    <property type="entry name" value="TSP1"/>
    <property type="match status" value="6"/>
</dbReference>
<dbReference type="InterPro" id="IPR000884">
    <property type="entry name" value="TSP1_rpt"/>
</dbReference>
<feature type="compositionally biased region" description="Basic and acidic residues" evidence="4">
    <location>
        <begin position="477"/>
        <end position="487"/>
    </location>
</feature>
<dbReference type="PANTHER" id="PTHR11311:SF15">
    <property type="entry name" value="SPONDIN-2"/>
    <property type="match status" value="1"/>
</dbReference>